<dbReference type="RefSeq" id="WP_344917972.1">
    <property type="nucleotide sequence ID" value="NZ_BAABAQ010000003.1"/>
</dbReference>
<feature type="region of interest" description="Disordered" evidence="1">
    <location>
        <begin position="249"/>
        <end position="296"/>
    </location>
</feature>
<dbReference type="NCBIfam" id="TIGR04500">
    <property type="entry name" value="PpiC_rel_mature"/>
    <property type="match status" value="1"/>
</dbReference>
<dbReference type="InterPro" id="IPR030985">
    <property type="entry name" value="PpiC-rel_mature"/>
</dbReference>
<evidence type="ECO:0000256" key="1">
    <source>
        <dbReference type="SAM" id="MobiDB-lite"/>
    </source>
</evidence>
<gene>
    <name evidence="2" type="ORF">GCM10022252_25220</name>
</gene>
<sequence>MTDFARALQSGVSLLRTLPRRGVGVADAHRAVGEWAARYPELRAQLVVDRRPGTPVVDYDLLLDHPDGGTVALTASPEDGVPWLIDHSTHWAAGYLVSVNDVDVTVPQALTMLRSLSRPDASPYREIVDQCLLVEAADDTEPLTAADLQATADEFRRGRGLHDRESTLAWMTEAGMSGERFEAYIAEIARRRRFRRDKEAELAPGHLAANPGDFARVRAVWVTSGERVTAATTADLLAVLASLGETASASPGEMASASPSETAPASPGEAASAQSGETASAPPREAAGSPDETAQTPPVEVAVTLPGKVSVTPFGEAAVTFATRWEADLPAVLRGTESGRVVGPVELPDGGFLTGAVLFRSPAVADAETLAAAGRAAFTGWLAERRAAATIEWHWS</sequence>
<name>A0ABP8ARW1_9ACTN</name>
<evidence type="ECO:0000313" key="2">
    <source>
        <dbReference type="EMBL" id="GAA4189014.1"/>
    </source>
</evidence>
<dbReference type="Proteomes" id="UP001501251">
    <property type="component" value="Unassembled WGS sequence"/>
</dbReference>
<protein>
    <recommendedName>
        <fullName evidence="4">TIGR04500 family peptide maturation system protein</fullName>
    </recommendedName>
</protein>
<keyword evidence="3" id="KW-1185">Reference proteome</keyword>
<reference evidence="3" key="1">
    <citation type="journal article" date="2019" name="Int. J. Syst. Evol. Microbiol.">
        <title>The Global Catalogue of Microorganisms (GCM) 10K type strain sequencing project: providing services to taxonomists for standard genome sequencing and annotation.</title>
        <authorList>
            <consortium name="The Broad Institute Genomics Platform"/>
            <consortium name="The Broad Institute Genome Sequencing Center for Infectious Disease"/>
            <person name="Wu L."/>
            <person name="Ma J."/>
        </authorList>
    </citation>
    <scope>NUCLEOTIDE SEQUENCE [LARGE SCALE GENOMIC DNA]</scope>
    <source>
        <strain evidence="3">JCM 17388</strain>
    </source>
</reference>
<proteinExistence type="predicted"/>
<dbReference type="EMBL" id="BAABAQ010000003">
    <property type="protein sequence ID" value="GAA4189014.1"/>
    <property type="molecule type" value="Genomic_DNA"/>
</dbReference>
<organism evidence="2 3">
    <name type="scientific">Streptosporangium oxazolinicum</name>
    <dbReference type="NCBI Taxonomy" id="909287"/>
    <lineage>
        <taxon>Bacteria</taxon>
        <taxon>Bacillati</taxon>
        <taxon>Actinomycetota</taxon>
        <taxon>Actinomycetes</taxon>
        <taxon>Streptosporangiales</taxon>
        <taxon>Streptosporangiaceae</taxon>
        <taxon>Streptosporangium</taxon>
    </lineage>
</organism>
<comment type="caution">
    <text evidence="2">The sequence shown here is derived from an EMBL/GenBank/DDBJ whole genome shotgun (WGS) entry which is preliminary data.</text>
</comment>
<evidence type="ECO:0008006" key="4">
    <source>
        <dbReference type="Google" id="ProtNLM"/>
    </source>
</evidence>
<evidence type="ECO:0000313" key="3">
    <source>
        <dbReference type="Proteomes" id="UP001501251"/>
    </source>
</evidence>
<accession>A0ABP8ARW1</accession>
<feature type="compositionally biased region" description="Low complexity" evidence="1">
    <location>
        <begin position="255"/>
        <end position="277"/>
    </location>
</feature>